<feature type="domain" description="ABC transporter" evidence="10">
    <location>
        <begin position="10"/>
        <end position="245"/>
    </location>
</feature>
<keyword evidence="4" id="KW-0547">Nucleotide-binding</keyword>
<evidence type="ECO:0000313" key="13">
    <source>
        <dbReference type="Proteomes" id="UP000294721"/>
    </source>
</evidence>
<keyword evidence="6 9" id="KW-1133">Transmembrane helix</keyword>
<keyword evidence="5" id="KW-0067">ATP-binding</keyword>
<feature type="region of interest" description="Disordered" evidence="8">
    <location>
        <begin position="675"/>
        <end position="758"/>
    </location>
</feature>
<evidence type="ECO:0000256" key="4">
    <source>
        <dbReference type="ARBA" id="ARBA00022741"/>
    </source>
</evidence>
<reference evidence="12 13" key="1">
    <citation type="submission" date="2019-03" db="EMBL/GenBank/DDBJ databases">
        <title>Genomic Encyclopedia of Type Strains, Phase IV (KMG-IV): sequencing the most valuable type-strain genomes for metagenomic binning, comparative biology and taxonomic classification.</title>
        <authorList>
            <person name="Goeker M."/>
        </authorList>
    </citation>
    <scope>NUCLEOTIDE SEQUENCE [LARGE SCALE GENOMIC DNA]</scope>
    <source>
        <strain evidence="12 13">DSM 17474</strain>
    </source>
</reference>
<feature type="transmembrane region" description="Helical" evidence="9">
    <location>
        <begin position="943"/>
        <end position="968"/>
    </location>
</feature>
<evidence type="ECO:0000259" key="11">
    <source>
        <dbReference type="PROSITE" id="PS51012"/>
    </source>
</evidence>
<keyword evidence="3 9" id="KW-0812">Transmembrane</keyword>
<dbReference type="PANTHER" id="PTHR43038">
    <property type="entry name" value="ATP-BINDING CASSETTE, SUB-FAMILY H, MEMBER 1"/>
    <property type="match status" value="1"/>
</dbReference>
<keyword evidence="13" id="KW-1185">Reference proteome</keyword>
<dbReference type="PROSITE" id="PS51012">
    <property type="entry name" value="ABC_TM2"/>
    <property type="match status" value="1"/>
</dbReference>
<dbReference type="InterPro" id="IPR027417">
    <property type="entry name" value="P-loop_NTPase"/>
</dbReference>
<dbReference type="Pfam" id="PF12698">
    <property type="entry name" value="ABC2_membrane_3"/>
    <property type="match status" value="1"/>
</dbReference>
<dbReference type="EMBL" id="SLXE01000002">
    <property type="protein sequence ID" value="TCP10149.1"/>
    <property type="molecule type" value="Genomic_DNA"/>
</dbReference>
<proteinExistence type="predicted"/>
<feature type="compositionally biased region" description="Basic and acidic residues" evidence="8">
    <location>
        <begin position="734"/>
        <end position="746"/>
    </location>
</feature>
<name>A0ABY2C6M0_9NEIS</name>
<feature type="compositionally biased region" description="Basic and acidic residues" evidence="8">
    <location>
        <begin position="678"/>
        <end position="690"/>
    </location>
</feature>
<protein>
    <submittedName>
        <fullName evidence="12">Ribosome-dependent ATPase</fullName>
    </submittedName>
</protein>
<dbReference type="SUPFAM" id="SSF52540">
    <property type="entry name" value="P-loop containing nucleoside triphosphate hydrolases"/>
    <property type="match status" value="2"/>
</dbReference>
<feature type="transmembrane region" description="Helical" evidence="9">
    <location>
        <begin position="1053"/>
        <end position="1075"/>
    </location>
</feature>
<dbReference type="PROSITE" id="PS00211">
    <property type="entry name" value="ABC_TRANSPORTER_1"/>
    <property type="match status" value="1"/>
</dbReference>
<sequence length="1140" mass="124020">MDMNKPTPAVIVKAVSHRYGKTEALRDVSFALPAGATVGLIGPDGVGKSTLLSLIAGVKIIQAGSVNVLGGDMADKQARQALSHRIAFMPQGLGRNLYPTLSVYENIDFHARLFGLNAQERKARIQRLLDATGLAPFPERAAGKLSGGMKQKLSLCCALVHNPDLLILDEPTTGVDPLSRRQFWALVDELQKESRGMTVIVATAYIEEAERFAHLLAMDDGKLLVNAPTQEVMRQYGVNTLEEAYIKMLPSEKQQGSGGLAITPFVPDPASPPAMEAHGLTKRFGDFTAVDNVSFRIEKGEIFGFLGSNGCGKSTTMKMLTGLLPATEGEAELLGKPIDAGGMAVRMRVGYMSQAFSLYEELSVRQNLLLHAQLYQMPDAAGKQAVADALAQFDLAEVADTRPADLSLGMRQRLQLAAACLHKPEVLILDEPTSGVDPAARDMFWRHLLKLSRQDKITIFISTHFMNEAARCDRISFMHRGRVLAVGTPAELTERQHAPDLEEAFVQYLLDDEQAEHAARSDGLNLSGKPENAGRPSETAAAEQSLPESGKALSDGLGAENRPSETAATFRTDDDKAKQTLPASEGLAAKAARIVRADQQADGRQALPSAAADAQDKLFSDGLHEENRPSEEVSVHQQYLSENEAALSDGLHEGNRPPEEIAVRQQNVSENEAALSDGLHEEGRPSEEVSVHQQHSSVNEAALSDGLREESRPSEEVSVHQQHLSENEAALSDGLREENRPSEKSAVKPSQFETNQAPAPHTDSLKYWFATVFTFAMREGKELLRDKIRLFFAVLGPVILMSALSWSISFDVQNLTFAVLDRDQSSESRALTEYFAGSRYFVEQPPLDSAADIDRVLKSAQTKLVIDIPPGFGRDLLRGNKPEVGFYVDGSAPFNAENIKAYVGGILSLYAQDQIRATGLPIALQPAAGVEARFMYNQDFKSMYAVAPGIMMLVLMLIPAMMTAIGVVREREIGSIANLYASPASVPQYLIGKQLPYIAVGSVNYLALLLMMLFWFQVPLKGSFMALSLGTLLIVCVSTALGLLVSSFVRSQVAAIFVTAIITLIPTINYSGFLYPISTMTGSAYWIGTIFPASWYLKISVGTFTKGLGMADLQQEFWVLAAAFCVLLLAACMLLKKQEK</sequence>
<dbReference type="InterPro" id="IPR003593">
    <property type="entry name" value="AAA+_ATPase"/>
</dbReference>
<dbReference type="Proteomes" id="UP000294721">
    <property type="component" value="Unassembled WGS sequence"/>
</dbReference>
<dbReference type="InterPro" id="IPR047817">
    <property type="entry name" value="ABC2_TM_bact-type"/>
</dbReference>
<evidence type="ECO:0000259" key="10">
    <source>
        <dbReference type="PROSITE" id="PS50893"/>
    </source>
</evidence>
<evidence type="ECO:0000256" key="2">
    <source>
        <dbReference type="ARBA" id="ARBA00022475"/>
    </source>
</evidence>
<evidence type="ECO:0000256" key="3">
    <source>
        <dbReference type="ARBA" id="ARBA00022692"/>
    </source>
</evidence>
<evidence type="ECO:0000256" key="7">
    <source>
        <dbReference type="ARBA" id="ARBA00023136"/>
    </source>
</evidence>
<dbReference type="InterPro" id="IPR003439">
    <property type="entry name" value="ABC_transporter-like_ATP-bd"/>
</dbReference>
<dbReference type="Pfam" id="PF00005">
    <property type="entry name" value="ABC_tran"/>
    <property type="match status" value="2"/>
</dbReference>
<keyword evidence="7 9" id="KW-0472">Membrane</keyword>
<feature type="domain" description="ABC transporter" evidence="10">
    <location>
        <begin position="275"/>
        <end position="505"/>
    </location>
</feature>
<evidence type="ECO:0000256" key="6">
    <source>
        <dbReference type="ARBA" id="ARBA00022989"/>
    </source>
</evidence>
<evidence type="ECO:0000256" key="9">
    <source>
        <dbReference type="SAM" id="Phobius"/>
    </source>
</evidence>
<feature type="compositionally biased region" description="Basic and acidic residues" evidence="8">
    <location>
        <begin position="706"/>
        <end position="726"/>
    </location>
</feature>
<feature type="transmembrane region" description="Helical" evidence="9">
    <location>
        <begin position="1117"/>
        <end position="1135"/>
    </location>
</feature>
<dbReference type="Gene3D" id="3.40.1710.10">
    <property type="entry name" value="abc type-2 transporter like domain"/>
    <property type="match status" value="1"/>
</dbReference>
<dbReference type="PANTHER" id="PTHR43038:SF4">
    <property type="entry name" value="RIBOSOME-ASSOCIATED ATPASE"/>
    <property type="match status" value="1"/>
</dbReference>
<dbReference type="SMART" id="SM00382">
    <property type="entry name" value="AAA"/>
    <property type="match status" value="2"/>
</dbReference>
<comment type="caution">
    <text evidence="12">The sequence shown here is derived from an EMBL/GenBank/DDBJ whole genome shotgun (WGS) entry which is preliminary data.</text>
</comment>
<feature type="region of interest" description="Disordered" evidence="8">
    <location>
        <begin position="517"/>
        <end position="584"/>
    </location>
</feature>
<gene>
    <name evidence="12" type="ORF">EV680_10246</name>
</gene>
<dbReference type="CDD" id="cd03230">
    <property type="entry name" value="ABC_DR_subfamily_A"/>
    <property type="match status" value="1"/>
</dbReference>
<dbReference type="Gene3D" id="3.40.50.300">
    <property type="entry name" value="P-loop containing nucleotide triphosphate hydrolases"/>
    <property type="match status" value="2"/>
</dbReference>
<accession>A0ABY2C6M0</accession>
<evidence type="ECO:0000256" key="1">
    <source>
        <dbReference type="ARBA" id="ARBA00004141"/>
    </source>
</evidence>
<feature type="domain" description="ABC transmembrane type-2" evidence="11">
    <location>
        <begin position="912"/>
        <end position="1138"/>
    </location>
</feature>
<evidence type="ECO:0000313" key="12">
    <source>
        <dbReference type="EMBL" id="TCP10149.1"/>
    </source>
</evidence>
<feature type="transmembrane region" description="Helical" evidence="9">
    <location>
        <begin position="788"/>
        <end position="808"/>
    </location>
</feature>
<feature type="transmembrane region" description="Helical" evidence="9">
    <location>
        <begin position="1024"/>
        <end position="1046"/>
    </location>
</feature>
<dbReference type="InterPro" id="IPR017871">
    <property type="entry name" value="ABC_transporter-like_CS"/>
</dbReference>
<keyword evidence="2" id="KW-1003">Cell membrane</keyword>
<dbReference type="InterPro" id="IPR013525">
    <property type="entry name" value="ABC2_TM"/>
</dbReference>
<comment type="subcellular location">
    <subcellularLocation>
        <location evidence="1">Membrane</location>
        <topology evidence="1">Multi-pass membrane protein</topology>
    </subcellularLocation>
</comment>
<evidence type="ECO:0000256" key="8">
    <source>
        <dbReference type="SAM" id="MobiDB-lite"/>
    </source>
</evidence>
<feature type="transmembrane region" description="Helical" evidence="9">
    <location>
        <begin position="997"/>
        <end position="1018"/>
    </location>
</feature>
<organism evidence="12 13">
    <name type="scientific">Uruburuella suis</name>
    <dbReference type="NCBI Taxonomy" id="252130"/>
    <lineage>
        <taxon>Bacteria</taxon>
        <taxon>Pseudomonadati</taxon>
        <taxon>Pseudomonadota</taxon>
        <taxon>Betaproteobacteria</taxon>
        <taxon>Neisseriales</taxon>
        <taxon>Neisseriaceae</taxon>
        <taxon>Uruburuella</taxon>
    </lineage>
</organism>
<evidence type="ECO:0000256" key="5">
    <source>
        <dbReference type="ARBA" id="ARBA00022840"/>
    </source>
</evidence>
<dbReference type="PROSITE" id="PS50893">
    <property type="entry name" value="ABC_TRANSPORTER_2"/>
    <property type="match status" value="2"/>
</dbReference>